<dbReference type="PROSITE" id="PS50084">
    <property type="entry name" value="KH_TYPE_1"/>
    <property type="match status" value="3"/>
</dbReference>
<feature type="region of interest" description="Disordered" evidence="3">
    <location>
        <begin position="206"/>
        <end position="225"/>
    </location>
</feature>
<evidence type="ECO:0000259" key="4">
    <source>
        <dbReference type="SMART" id="SM00322"/>
    </source>
</evidence>
<dbReference type="Pfam" id="PF00013">
    <property type="entry name" value="KH_1"/>
    <property type="match status" value="3"/>
</dbReference>
<reference evidence="6" key="1">
    <citation type="submission" date="2022-11" db="UniProtKB">
        <authorList>
            <consortium name="WormBaseParasite"/>
        </authorList>
    </citation>
    <scope>IDENTIFICATION</scope>
</reference>
<feature type="domain" description="K Homology" evidence="4">
    <location>
        <begin position="36"/>
        <end position="109"/>
    </location>
</feature>
<dbReference type="WBParaSite" id="ACRNAN_scaffold1419.g23342.t1">
    <property type="protein sequence ID" value="ACRNAN_scaffold1419.g23342.t1"/>
    <property type="gene ID" value="ACRNAN_scaffold1419.g23342"/>
</dbReference>
<dbReference type="InterPro" id="IPR047275">
    <property type="entry name" value="KH-I_NOVA_rpt1"/>
</dbReference>
<dbReference type="GO" id="GO:0003723">
    <property type="term" value="F:RNA binding"/>
    <property type="evidence" value="ECO:0007669"/>
    <property type="project" value="UniProtKB-UniRule"/>
</dbReference>
<evidence type="ECO:0000256" key="2">
    <source>
        <dbReference type="PROSITE-ProRule" id="PRU00117"/>
    </source>
</evidence>
<feature type="domain" description="K Homology" evidence="4">
    <location>
        <begin position="431"/>
        <end position="488"/>
    </location>
</feature>
<evidence type="ECO:0000256" key="1">
    <source>
        <dbReference type="ARBA" id="ARBA00022737"/>
    </source>
</evidence>
<dbReference type="InterPro" id="IPR004087">
    <property type="entry name" value="KH_dom"/>
</dbReference>
<keyword evidence="5" id="KW-1185">Reference proteome</keyword>
<organism evidence="5 6">
    <name type="scientific">Acrobeloides nanus</name>
    <dbReference type="NCBI Taxonomy" id="290746"/>
    <lineage>
        <taxon>Eukaryota</taxon>
        <taxon>Metazoa</taxon>
        <taxon>Ecdysozoa</taxon>
        <taxon>Nematoda</taxon>
        <taxon>Chromadorea</taxon>
        <taxon>Rhabditida</taxon>
        <taxon>Tylenchina</taxon>
        <taxon>Cephalobomorpha</taxon>
        <taxon>Cephaloboidea</taxon>
        <taxon>Cephalobidae</taxon>
        <taxon>Acrobeloides</taxon>
    </lineage>
</organism>
<dbReference type="Proteomes" id="UP000887540">
    <property type="component" value="Unplaced"/>
</dbReference>
<protein>
    <submittedName>
        <fullName evidence="6">K Homology domain-containing protein</fullName>
    </submittedName>
</protein>
<feature type="region of interest" description="Disordered" evidence="3">
    <location>
        <begin position="1"/>
        <end position="34"/>
    </location>
</feature>
<keyword evidence="2" id="KW-0694">RNA-binding</keyword>
<evidence type="ECO:0000313" key="5">
    <source>
        <dbReference type="Proteomes" id="UP000887540"/>
    </source>
</evidence>
<evidence type="ECO:0000256" key="3">
    <source>
        <dbReference type="SAM" id="MobiDB-lite"/>
    </source>
</evidence>
<accession>A0A914CUI1</accession>
<dbReference type="SMART" id="SM00322">
    <property type="entry name" value="KH"/>
    <property type="match status" value="3"/>
</dbReference>
<feature type="compositionally biased region" description="Polar residues" evidence="3">
    <location>
        <begin position="210"/>
        <end position="225"/>
    </location>
</feature>
<dbReference type="AlphaFoldDB" id="A0A914CUI1"/>
<dbReference type="InterPro" id="IPR036612">
    <property type="entry name" value="KH_dom_type_1_sf"/>
</dbReference>
<dbReference type="CDD" id="cd22435">
    <property type="entry name" value="KH-I_NOVA_rpt1"/>
    <property type="match status" value="1"/>
</dbReference>
<evidence type="ECO:0000313" key="6">
    <source>
        <dbReference type="WBParaSite" id="ACRNAN_scaffold1419.g23342.t1"/>
    </source>
</evidence>
<dbReference type="SUPFAM" id="SSF54791">
    <property type="entry name" value="Eukaryotic type KH-domain (KH-domain type I)"/>
    <property type="match status" value="3"/>
</dbReference>
<dbReference type="Gene3D" id="3.30.1370.10">
    <property type="entry name" value="K Homology domain, type 1"/>
    <property type="match status" value="3"/>
</dbReference>
<proteinExistence type="predicted"/>
<feature type="domain" description="K Homology" evidence="4">
    <location>
        <begin position="128"/>
        <end position="204"/>
    </location>
</feature>
<dbReference type="InterPro" id="IPR004088">
    <property type="entry name" value="KH_dom_type_1"/>
</dbReference>
<keyword evidence="1" id="KW-0677">Repeat</keyword>
<name>A0A914CUI1_9BILA</name>
<dbReference type="PANTHER" id="PTHR10288">
    <property type="entry name" value="KH DOMAIN CONTAINING RNA BINDING PROTEIN"/>
    <property type="match status" value="1"/>
</dbReference>
<sequence length="490" mass="52786">MTDNNDSEHNVVAGQKRQNTDSGGPASKKAHVPGDTDVQIKILIPSGAVGALIGKGGETMRNLKNDSGCRVQMSKNQEVYRGTHERICLVKGKITSTMMVMQAILEKIQEKIDEKCPSDQYDLKGMERSKEMKLVMPNTSAGLVIGKGGNSIKEIRESAGASIQVYPKAGSEEAKISTERVITIGADSNSVLMDALQRVLEKVASDPLHAQQTETSTKSSDMQQTTQMSNGVFDLTNRMGSNQYSSNLSGYSGGSNPAWQSQSSLVSDTSFSMNKPIYNTTSTPAVKFNPMQGLGNNELLSFLDSLQSTLRSSGFNESAVSEIMQAMQILAKYNIMGLGLGLGVAAMAQMRTQDMSQQPISMPPPNQPQRFDLTQGQISHHSGLSSLLDNNSGDSLGTGSVLIDVLSQKKNGDHPSTNNFASSVIIEKFVEDGNVELEVPDTIVGAVLGPKAKTLIEIQHLSGCKVEVHKRGTENVSEGHRLIRSLLFFT</sequence>